<organism evidence="2 3">
    <name type="scientific">Gigaspora margarita</name>
    <dbReference type="NCBI Taxonomy" id="4874"/>
    <lineage>
        <taxon>Eukaryota</taxon>
        <taxon>Fungi</taxon>
        <taxon>Fungi incertae sedis</taxon>
        <taxon>Mucoromycota</taxon>
        <taxon>Glomeromycotina</taxon>
        <taxon>Glomeromycetes</taxon>
        <taxon>Diversisporales</taxon>
        <taxon>Gigasporaceae</taxon>
        <taxon>Gigaspora</taxon>
    </lineage>
</organism>
<accession>A0ABN7V8J5</accession>
<feature type="region of interest" description="Disordered" evidence="1">
    <location>
        <begin position="150"/>
        <end position="177"/>
    </location>
</feature>
<evidence type="ECO:0000313" key="3">
    <source>
        <dbReference type="Proteomes" id="UP000789901"/>
    </source>
</evidence>
<keyword evidence="3" id="KW-1185">Reference proteome</keyword>
<dbReference type="EMBL" id="CAJVQB010010967">
    <property type="protein sequence ID" value="CAG8744182.1"/>
    <property type="molecule type" value="Genomic_DNA"/>
</dbReference>
<gene>
    <name evidence="2" type="ORF">GMARGA_LOCUS15689</name>
</gene>
<feature type="region of interest" description="Disordered" evidence="1">
    <location>
        <begin position="23"/>
        <end position="57"/>
    </location>
</feature>
<protein>
    <submittedName>
        <fullName evidence="2">39437_t:CDS:1</fullName>
    </submittedName>
</protein>
<feature type="compositionally biased region" description="Polar residues" evidence="1">
    <location>
        <begin position="25"/>
        <end position="44"/>
    </location>
</feature>
<comment type="caution">
    <text evidence="2">The sequence shown here is derived from an EMBL/GenBank/DDBJ whole genome shotgun (WGS) entry which is preliminary data.</text>
</comment>
<evidence type="ECO:0000256" key="1">
    <source>
        <dbReference type="SAM" id="MobiDB-lite"/>
    </source>
</evidence>
<evidence type="ECO:0000313" key="2">
    <source>
        <dbReference type="EMBL" id="CAG8744182.1"/>
    </source>
</evidence>
<feature type="non-terminal residue" evidence="2">
    <location>
        <position position="177"/>
    </location>
</feature>
<reference evidence="2 3" key="1">
    <citation type="submission" date="2021-06" db="EMBL/GenBank/DDBJ databases">
        <authorList>
            <person name="Kallberg Y."/>
            <person name="Tangrot J."/>
            <person name="Rosling A."/>
        </authorList>
    </citation>
    <scope>NUCLEOTIDE SEQUENCE [LARGE SCALE GENOMIC DNA]</scope>
    <source>
        <strain evidence="2 3">120-4 pot B 10/14</strain>
    </source>
</reference>
<name>A0ABN7V8J5_GIGMA</name>
<dbReference type="Proteomes" id="UP000789901">
    <property type="component" value="Unassembled WGS sequence"/>
</dbReference>
<proteinExistence type="predicted"/>
<feature type="compositionally biased region" description="Low complexity" evidence="1">
    <location>
        <begin position="150"/>
        <end position="168"/>
    </location>
</feature>
<sequence>MDLDVLISNSICEKSGCHFKKFSQDESNNDSQILETNRINSSEDSASDENVSEYSYDKKRKKTKVKKSVGRSEDPVNYKYIKLGVCDKNGHIAMKCKYYQEVTQRGQPTEQMPTHMDEAEQMSFYTDKVEQVYTYTDEAEQVSIYISEAEIGESSSSQSKKSNPIQSKTSSSKTAPN</sequence>
<feature type="non-terminal residue" evidence="2">
    <location>
        <position position="1"/>
    </location>
</feature>